<dbReference type="RefSeq" id="WP_334485659.1">
    <property type="nucleotide sequence ID" value="NZ_JAZHRV010000001.1"/>
</dbReference>
<protein>
    <submittedName>
        <fullName evidence="1">Uncharacterized protein</fullName>
    </submittedName>
</protein>
<evidence type="ECO:0000313" key="1">
    <source>
        <dbReference type="EMBL" id="MEH2558535.1"/>
    </source>
</evidence>
<dbReference type="EMBL" id="JAZHRV010000001">
    <property type="protein sequence ID" value="MEH2558535.1"/>
    <property type="molecule type" value="Genomic_DNA"/>
</dbReference>
<sequence>MRYELRQEGNNFIHVETGQSAGYVTPLENGRGFSVHRDLTEINERDQIGVVKSIQEALPKLSYYYLKHLPKWVRRRDGQFGGDAGYVMCTVYSKWSFYGVFEVKQQEDGQWVATRCTEKLLRDGEEVTFPTAEVARYVVDRHKRDGIANYPALDDGYSWGN</sequence>
<proteinExistence type="predicted"/>
<evidence type="ECO:0000313" key="2">
    <source>
        <dbReference type="Proteomes" id="UP001364224"/>
    </source>
</evidence>
<accession>A0ABU8BJ23</accession>
<keyword evidence="2" id="KW-1185">Reference proteome</keyword>
<reference evidence="1 2" key="1">
    <citation type="submission" date="2024-02" db="EMBL/GenBank/DDBJ databases">
        <title>Adaptive strategies in a cosmopolitan and abundant soil bacterium.</title>
        <authorList>
            <person name="Carini P."/>
        </authorList>
    </citation>
    <scope>NUCLEOTIDE SEQUENCE [LARGE SCALE GENOMIC DNA]</scope>
    <source>
        <strain evidence="1 2">AZCC 1608</strain>
    </source>
</reference>
<name>A0ABU8BJ23_9BRAD</name>
<gene>
    <name evidence="1" type="ORF">V1286_006064</name>
</gene>
<organism evidence="1 2">
    <name type="scientific">Bradyrhizobium algeriense</name>
    <dbReference type="NCBI Taxonomy" id="634784"/>
    <lineage>
        <taxon>Bacteria</taxon>
        <taxon>Pseudomonadati</taxon>
        <taxon>Pseudomonadota</taxon>
        <taxon>Alphaproteobacteria</taxon>
        <taxon>Hyphomicrobiales</taxon>
        <taxon>Nitrobacteraceae</taxon>
        <taxon>Bradyrhizobium</taxon>
    </lineage>
</organism>
<comment type="caution">
    <text evidence="1">The sequence shown here is derived from an EMBL/GenBank/DDBJ whole genome shotgun (WGS) entry which is preliminary data.</text>
</comment>
<dbReference type="Proteomes" id="UP001364224">
    <property type="component" value="Unassembled WGS sequence"/>
</dbReference>